<name>A0A4R2R6N9_9FIRM</name>
<dbReference type="InterPro" id="IPR014710">
    <property type="entry name" value="RmlC-like_jellyroll"/>
</dbReference>
<dbReference type="Pfam" id="PF06865">
    <property type="entry name" value="Ppnp"/>
    <property type="match status" value="1"/>
</dbReference>
<dbReference type="InterPro" id="IPR011051">
    <property type="entry name" value="RmlC_Cupin_sf"/>
</dbReference>
<dbReference type="OrthoDB" id="9793848at2"/>
<evidence type="ECO:0000256" key="2">
    <source>
        <dbReference type="ARBA" id="ARBA00022679"/>
    </source>
</evidence>
<dbReference type="GO" id="GO:0004731">
    <property type="term" value="F:purine-nucleoside phosphorylase activity"/>
    <property type="evidence" value="ECO:0007669"/>
    <property type="project" value="TreeGrafter"/>
</dbReference>
<comment type="caution">
    <text evidence="3">The sequence shown here is derived from an EMBL/GenBank/DDBJ whole genome shotgun (WGS) entry which is preliminary data.</text>
</comment>
<keyword evidence="1" id="KW-0328">Glycosyltransferase</keyword>
<evidence type="ECO:0000313" key="4">
    <source>
        <dbReference type="Proteomes" id="UP000294813"/>
    </source>
</evidence>
<dbReference type="GO" id="GO:0005829">
    <property type="term" value="C:cytosol"/>
    <property type="evidence" value="ECO:0007669"/>
    <property type="project" value="TreeGrafter"/>
</dbReference>
<dbReference type="AlphaFoldDB" id="A0A4R2R6N9"/>
<organism evidence="3 4">
    <name type="scientific">Heliophilum fasciatum</name>
    <dbReference type="NCBI Taxonomy" id="35700"/>
    <lineage>
        <taxon>Bacteria</taxon>
        <taxon>Bacillati</taxon>
        <taxon>Bacillota</taxon>
        <taxon>Clostridia</taxon>
        <taxon>Eubacteriales</taxon>
        <taxon>Heliobacteriaceae</taxon>
        <taxon>Heliophilum</taxon>
    </lineage>
</organism>
<dbReference type="RefSeq" id="WP_131921137.1">
    <property type="nucleotide sequence ID" value="NZ_JAOQNU010000055.1"/>
</dbReference>
<protein>
    <submittedName>
        <fullName evidence="3">Uncharacterized protein</fullName>
    </submittedName>
</protein>
<dbReference type="GO" id="GO:0016154">
    <property type="term" value="F:pyrimidine-nucleoside phosphorylase activity"/>
    <property type="evidence" value="ECO:0007669"/>
    <property type="project" value="TreeGrafter"/>
</dbReference>
<dbReference type="Gene3D" id="2.60.120.10">
    <property type="entry name" value="Jelly Rolls"/>
    <property type="match status" value="1"/>
</dbReference>
<evidence type="ECO:0000313" key="3">
    <source>
        <dbReference type="EMBL" id="TCP58730.1"/>
    </source>
</evidence>
<gene>
    <name evidence="3" type="ORF">EDD73_1545</name>
</gene>
<reference evidence="3 4" key="1">
    <citation type="submission" date="2019-03" db="EMBL/GenBank/DDBJ databases">
        <title>Genomic Encyclopedia of Type Strains, Phase IV (KMG-IV): sequencing the most valuable type-strain genomes for metagenomic binning, comparative biology and taxonomic classification.</title>
        <authorList>
            <person name="Goeker M."/>
        </authorList>
    </citation>
    <scope>NUCLEOTIDE SEQUENCE [LARGE SCALE GENOMIC DNA]</scope>
    <source>
        <strain evidence="3 4">DSM 11170</strain>
    </source>
</reference>
<dbReference type="SUPFAM" id="SSF51182">
    <property type="entry name" value="RmlC-like cupins"/>
    <property type="match status" value="1"/>
</dbReference>
<dbReference type="InterPro" id="IPR009664">
    <property type="entry name" value="Ppnp"/>
</dbReference>
<dbReference type="PANTHER" id="PTHR36540">
    <property type="entry name" value="PYRIMIDINE/PURINE NUCLEOSIDE PHOSPHORYLASE"/>
    <property type="match status" value="1"/>
</dbReference>
<evidence type="ECO:0000256" key="1">
    <source>
        <dbReference type="ARBA" id="ARBA00022676"/>
    </source>
</evidence>
<sequence length="91" mass="10178">MKHNVYFDGKVQSLEVNTENGPATIGVITPGQYTFGTSTQEKMVITSGTLKVKLPEQEWRKVASGEFFTVPQGVSFVVEAEQDVSYLCYYF</sequence>
<dbReference type="EMBL" id="SLXT01000054">
    <property type="protein sequence ID" value="TCP58730.1"/>
    <property type="molecule type" value="Genomic_DNA"/>
</dbReference>
<dbReference type="Proteomes" id="UP000294813">
    <property type="component" value="Unassembled WGS sequence"/>
</dbReference>
<proteinExistence type="predicted"/>
<keyword evidence="2" id="KW-0808">Transferase</keyword>
<keyword evidence="4" id="KW-1185">Reference proteome</keyword>
<accession>A0A4R2R6N9</accession>
<dbReference type="PANTHER" id="PTHR36540:SF1">
    <property type="entry name" value="PYRIMIDINE_PURINE NUCLEOSIDE PHOSPHORYLASE"/>
    <property type="match status" value="1"/>
</dbReference>